<accession>A0ACB9H105</accession>
<organism evidence="1 2">
    <name type="scientific">Cichorium intybus</name>
    <name type="common">Chicory</name>
    <dbReference type="NCBI Taxonomy" id="13427"/>
    <lineage>
        <taxon>Eukaryota</taxon>
        <taxon>Viridiplantae</taxon>
        <taxon>Streptophyta</taxon>
        <taxon>Embryophyta</taxon>
        <taxon>Tracheophyta</taxon>
        <taxon>Spermatophyta</taxon>
        <taxon>Magnoliopsida</taxon>
        <taxon>eudicotyledons</taxon>
        <taxon>Gunneridae</taxon>
        <taxon>Pentapetalae</taxon>
        <taxon>asterids</taxon>
        <taxon>campanulids</taxon>
        <taxon>Asterales</taxon>
        <taxon>Asteraceae</taxon>
        <taxon>Cichorioideae</taxon>
        <taxon>Cichorieae</taxon>
        <taxon>Cichoriinae</taxon>
        <taxon>Cichorium</taxon>
    </lineage>
</organism>
<name>A0ACB9H105_CICIN</name>
<evidence type="ECO:0000313" key="1">
    <source>
        <dbReference type="EMBL" id="KAI3789133.1"/>
    </source>
</evidence>
<evidence type="ECO:0000313" key="2">
    <source>
        <dbReference type="Proteomes" id="UP001055811"/>
    </source>
</evidence>
<comment type="caution">
    <text evidence="1">The sequence shown here is derived from an EMBL/GenBank/DDBJ whole genome shotgun (WGS) entry which is preliminary data.</text>
</comment>
<keyword evidence="2" id="KW-1185">Reference proteome</keyword>
<proteinExistence type="predicted"/>
<protein>
    <submittedName>
        <fullName evidence="1">Uncharacterized protein</fullName>
    </submittedName>
</protein>
<reference evidence="1 2" key="2">
    <citation type="journal article" date="2022" name="Mol. Ecol. Resour.">
        <title>The genomes of chicory, endive, great burdock and yacon provide insights into Asteraceae paleo-polyploidization history and plant inulin production.</title>
        <authorList>
            <person name="Fan W."/>
            <person name="Wang S."/>
            <person name="Wang H."/>
            <person name="Wang A."/>
            <person name="Jiang F."/>
            <person name="Liu H."/>
            <person name="Zhao H."/>
            <person name="Xu D."/>
            <person name="Zhang Y."/>
        </authorList>
    </citation>
    <scope>NUCLEOTIDE SEQUENCE [LARGE SCALE GENOMIC DNA]</scope>
    <source>
        <strain evidence="2">cv. Punajuju</strain>
        <tissue evidence="1">Leaves</tissue>
    </source>
</reference>
<gene>
    <name evidence="1" type="ORF">L2E82_01921</name>
</gene>
<sequence length="66" mass="7652">MFLDRYTPCYSKVFKVASIQAVMGDYTLCFFFFFGIFELYRSVAAAKWVLMDEIALGVIGVWFTLN</sequence>
<dbReference type="Proteomes" id="UP001055811">
    <property type="component" value="Linkage Group LG01"/>
</dbReference>
<reference evidence="2" key="1">
    <citation type="journal article" date="2022" name="Mol. Ecol. Resour.">
        <title>The genomes of chicory, endive, great burdock and yacon provide insights into Asteraceae palaeo-polyploidization history and plant inulin production.</title>
        <authorList>
            <person name="Fan W."/>
            <person name="Wang S."/>
            <person name="Wang H."/>
            <person name="Wang A."/>
            <person name="Jiang F."/>
            <person name="Liu H."/>
            <person name="Zhao H."/>
            <person name="Xu D."/>
            <person name="Zhang Y."/>
        </authorList>
    </citation>
    <scope>NUCLEOTIDE SEQUENCE [LARGE SCALE GENOMIC DNA]</scope>
    <source>
        <strain evidence="2">cv. Punajuju</strain>
    </source>
</reference>
<dbReference type="EMBL" id="CM042009">
    <property type="protein sequence ID" value="KAI3789133.1"/>
    <property type="molecule type" value="Genomic_DNA"/>
</dbReference>